<feature type="transmembrane region" description="Helical" evidence="8">
    <location>
        <begin position="106"/>
        <end position="134"/>
    </location>
</feature>
<sequence>DFYHIEIADLGAYTLAPYVVQGGLGLVSGILADVLLRRGWGVRRVRTLLQVVGMLGPAVCLMLAVSPAVGASPGFASQLITLPVDTHQPVSSPLCRDPPACVTPTLVILVGCACYWLAAAAGWLLLLAGCYCWLQVGLGFSALTLGGVSASHLDVAPRHAGVIFGAGNTAATLAGLLSVPCTGYLLQVGMSSGGVRGGVKRISGLIYEETRGVLKVFLENVIRDAVTYTEHARRKTVTALDVVYALKRQGRTLYGFGG</sequence>
<keyword evidence="8" id="KW-0812">Transmembrane</keyword>
<dbReference type="Gene3D" id="1.10.20.10">
    <property type="entry name" value="Histone, subunit A"/>
    <property type="match status" value="1"/>
</dbReference>
<dbReference type="InterPro" id="IPR009072">
    <property type="entry name" value="Histone-fold"/>
</dbReference>
<comment type="caution">
    <text evidence="10">The sequence shown here is derived from an EMBL/GenBank/DDBJ whole genome shotgun (WGS) entry which is preliminary data.</text>
</comment>
<dbReference type="AlphaFoldDB" id="A0A6A0A4F3"/>
<evidence type="ECO:0000256" key="8">
    <source>
        <dbReference type="SAM" id="Phobius"/>
    </source>
</evidence>
<evidence type="ECO:0000256" key="3">
    <source>
        <dbReference type="ARBA" id="ARBA00006564"/>
    </source>
</evidence>
<dbReference type="CDD" id="cd22912">
    <property type="entry name" value="HFD_H4"/>
    <property type="match status" value="1"/>
</dbReference>
<comment type="subcellular location">
    <subcellularLocation>
        <location evidence="2">Chromosome</location>
    </subcellularLocation>
    <subcellularLocation>
        <location evidence="1">Nucleus</location>
    </subcellularLocation>
</comment>
<evidence type="ECO:0000256" key="1">
    <source>
        <dbReference type="ARBA" id="ARBA00004123"/>
    </source>
</evidence>
<evidence type="ECO:0000256" key="7">
    <source>
        <dbReference type="ARBA" id="ARBA00023269"/>
    </source>
</evidence>
<dbReference type="EMBL" id="BLLF01003366">
    <property type="protein sequence ID" value="GFH27148.1"/>
    <property type="molecule type" value="Genomic_DNA"/>
</dbReference>
<dbReference type="Proteomes" id="UP000485058">
    <property type="component" value="Unassembled WGS sequence"/>
</dbReference>
<evidence type="ECO:0000259" key="9">
    <source>
        <dbReference type="Pfam" id="PF15511"/>
    </source>
</evidence>
<keyword evidence="7" id="KW-0544">Nucleosome core</keyword>
<dbReference type="SUPFAM" id="SSF47113">
    <property type="entry name" value="Histone-fold"/>
    <property type="match status" value="1"/>
</dbReference>
<gene>
    <name evidence="10" type="ORF">HaLaN_25422</name>
</gene>
<evidence type="ECO:0000256" key="4">
    <source>
        <dbReference type="ARBA" id="ARBA00022454"/>
    </source>
</evidence>
<proteinExistence type="inferred from homology"/>
<dbReference type="GO" id="GO:0000786">
    <property type="term" value="C:nucleosome"/>
    <property type="evidence" value="ECO:0007669"/>
    <property type="project" value="UniProtKB-KW"/>
</dbReference>
<dbReference type="Pfam" id="PF15511">
    <property type="entry name" value="CENP-T_C"/>
    <property type="match status" value="1"/>
</dbReference>
<evidence type="ECO:0000256" key="5">
    <source>
        <dbReference type="ARBA" id="ARBA00023125"/>
    </source>
</evidence>
<keyword evidence="5" id="KW-0238">DNA-binding</keyword>
<dbReference type="FunFam" id="1.10.20.10:FF:000115">
    <property type="entry name" value="Histone H4"/>
    <property type="match status" value="1"/>
</dbReference>
<keyword evidence="8" id="KW-0472">Membrane</keyword>
<keyword evidence="11" id="KW-1185">Reference proteome</keyword>
<dbReference type="InterPro" id="IPR035425">
    <property type="entry name" value="CENP-T/H4_C"/>
</dbReference>
<accession>A0A6A0A4F3</accession>
<dbReference type="GO" id="GO:0030527">
    <property type="term" value="F:structural constituent of chromatin"/>
    <property type="evidence" value="ECO:0007669"/>
    <property type="project" value="InterPro"/>
</dbReference>
<evidence type="ECO:0000313" key="11">
    <source>
        <dbReference type="Proteomes" id="UP000485058"/>
    </source>
</evidence>
<reference evidence="10 11" key="1">
    <citation type="submission" date="2020-02" db="EMBL/GenBank/DDBJ databases">
        <title>Draft genome sequence of Haematococcus lacustris strain NIES-144.</title>
        <authorList>
            <person name="Morimoto D."/>
            <person name="Nakagawa S."/>
            <person name="Yoshida T."/>
            <person name="Sawayama S."/>
        </authorList>
    </citation>
    <scope>NUCLEOTIDE SEQUENCE [LARGE SCALE GENOMIC DNA]</scope>
    <source>
        <strain evidence="10 11">NIES-144</strain>
    </source>
</reference>
<dbReference type="SMART" id="SM00417">
    <property type="entry name" value="H4"/>
    <property type="match status" value="1"/>
</dbReference>
<name>A0A6A0A4F3_HAELA</name>
<dbReference type="GO" id="GO:0046982">
    <property type="term" value="F:protein heterodimerization activity"/>
    <property type="evidence" value="ECO:0007669"/>
    <property type="project" value="InterPro"/>
</dbReference>
<feature type="transmembrane region" description="Helical" evidence="8">
    <location>
        <begin position="15"/>
        <end position="36"/>
    </location>
</feature>
<keyword evidence="8" id="KW-1133">Transmembrane helix</keyword>
<comment type="similarity">
    <text evidence="3">Belongs to the histone H4 family.</text>
</comment>
<keyword evidence="6" id="KW-0539">Nucleus</keyword>
<feature type="non-terminal residue" evidence="10">
    <location>
        <position position="1"/>
    </location>
</feature>
<evidence type="ECO:0000313" key="10">
    <source>
        <dbReference type="EMBL" id="GFH27148.1"/>
    </source>
</evidence>
<feature type="transmembrane region" description="Helical" evidence="8">
    <location>
        <begin position="48"/>
        <end position="69"/>
    </location>
</feature>
<dbReference type="InterPro" id="IPR001951">
    <property type="entry name" value="Histone_H4"/>
</dbReference>
<feature type="domain" description="CENP-T/Histone H4 histone fold" evidence="9">
    <location>
        <begin position="213"/>
        <end position="251"/>
    </location>
</feature>
<dbReference type="PANTHER" id="PTHR10484">
    <property type="entry name" value="HISTONE H4"/>
    <property type="match status" value="1"/>
</dbReference>
<feature type="non-terminal residue" evidence="10">
    <location>
        <position position="258"/>
    </location>
</feature>
<protein>
    <submittedName>
        <fullName evidence="10">Histone H4</fullName>
    </submittedName>
</protein>
<evidence type="ECO:0000256" key="6">
    <source>
        <dbReference type="ARBA" id="ARBA00023242"/>
    </source>
</evidence>
<keyword evidence="4" id="KW-0158">Chromosome</keyword>
<evidence type="ECO:0000256" key="2">
    <source>
        <dbReference type="ARBA" id="ARBA00004286"/>
    </source>
</evidence>
<dbReference type="GO" id="GO:0005634">
    <property type="term" value="C:nucleus"/>
    <property type="evidence" value="ECO:0007669"/>
    <property type="project" value="UniProtKB-SubCell"/>
</dbReference>
<organism evidence="10 11">
    <name type="scientific">Haematococcus lacustris</name>
    <name type="common">Green alga</name>
    <name type="synonym">Haematococcus pluvialis</name>
    <dbReference type="NCBI Taxonomy" id="44745"/>
    <lineage>
        <taxon>Eukaryota</taxon>
        <taxon>Viridiplantae</taxon>
        <taxon>Chlorophyta</taxon>
        <taxon>core chlorophytes</taxon>
        <taxon>Chlorophyceae</taxon>
        <taxon>CS clade</taxon>
        <taxon>Chlamydomonadales</taxon>
        <taxon>Haematococcaceae</taxon>
        <taxon>Haematococcus</taxon>
    </lineage>
</organism>
<dbReference type="GO" id="GO:0003677">
    <property type="term" value="F:DNA binding"/>
    <property type="evidence" value="ECO:0007669"/>
    <property type="project" value="UniProtKB-KW"/>
</dbReference>